<gene>
    <name evidence="1" type="ORF">Tco_1006278</name>
</gene>
<organism evidence="1 2">
    <name type="scientific">Tanacetum coccineum</name>
    <dbReference type="NCBI Taxonomy" id="301880"/>
    <lineage>
        <taxon>Eukaryota</taxon>
        <taxon>Viridiplantae</taxon>
        <taxon>Streptophyta</taxon>
        <taxon>Embryophyta</taxon>
        <taxon>Tracheophyta</taxon>
        <taxon>Spermatophyta</taxon>
        <taxon>Magnoliopsida</taxon>
        <taxon>eudicotyledons</taxon>
        <taxon>Gunneridae</taxon>
        <taxon>Pentapetalae</taxon>
        <taxon>asterids</taxon>
        <taxon>campanulids</taxon>
        <taxon>Asterales</taxon>
        <taxon>Asteraceae</taxon>
        <taxon>Asteroideae</taxon>
        <taxon>Anthemideae</taxon>
        <taxon>Anthemidinae</taxon>
        <taxon>Tanacetum</taxon>
    </lineage>
</organism>
<comment type="caution">
    <text evidence="1">The sequence shown here is derived from an EMBL/GenBank/DDBJ whole genome shotgun (WGS) entry which is preliminary data.</text>
</comment>
<accession>A0ABQ5FIG5</accession>
<evidence type="ECO:0000313" key="2">
    <source>
        <dbReference type="Proteomes" id="UP001151760"/>
    </source>
</evidence>
<reference evidence="1" key="1">
    <citation type="journal article" date="2022" name="Int. J. Mol. Sci.">
        <title>Draft Genome of Tanacetum Coccineum: Genomic Comparison of Closely Related Tanacetum-Family Plants.</title>
        <authorList>
            <person name="Yamashiro T."/>
            <person name="Shiraishi A."/>
            <person name="Nakayama K."/>
            <person name="Satake H."/>
        </authorList>
    </citation>
    <scope>NUCLEOTIDE SEQUENCE</scope>
</reference>
<reference evidence="1" key="2">
    <citation type="submission" date="2022-01" db="EMBL/GenBank/DDBJ databases">
        <authorList>
            <person name="Yamashiro T."/>
            <person name="Shiraishi A."/>
            <person name="Satake H."/>
            <person name="Nakayama K."/>
        </authorList>
    </citation>
    <scope>NUCLEOTIDE SEQUENCE</scope>
</reference>
<protein>
    <submittedName>
        <fullName evidence="1">Uncharacterized protein</fullName>
    </submittedName>
</protein>
<evidence type="ECO:0000313" key="1">
    <source>
        <dbReference type="EMBL" id="GJT62745.1"/>
    </source>
</evidence>
<name>A0ABQ5FIG5_9ASTR</name>
<dbReference type="Proteomes" id="UP001151760">
    <property type="component" value="Unassembled WGS sequence"/>
</dbReference>
<keyword evidence="2" id="KW-1185">Reference proteome</keyword>
<sequence>MIVVSFSHGDKTRYLLDFPLEFVDIETGGCSAQPHARFTKTKMHDESEPRDQHPSETIVFHNEDGNPARANIKQALGYLKDGDRRWNSQVPVMSTNIPNAQQTRRQLVIIYERPHKVFYASQTCVMYFFTSAQDGDPLQDDVRLCLGDDLKKLQSHSKNKPYDVEGGGGGGISSCDPDMISFVGWLYLTRRSLEVLRKFHWTILRGRFNQLSHVSSPLLRKPGEY</sequence>
<proteinExistence type="predicted"/>
<dbReference type="EMBL" id="BQNB010017402">
    <property type="protein sequence ID" value="GJT62745.1"/>
    <property type="molecule type" value="Genomic_DNA"/>
</dbReference>